<organism evidence="2 3">
    <name type="scientific">Ancylostoma duodenale</name>
    <dbReference type="NCBI Taxonomy" id="51022"/>
    <lineage>
        <taxon>Eukaryota</taxon>
        <taxon>Metazoa</taxon>
        <taxon>Ecdysozoa</taxon>
        <taxon>Nematoda</taxon>
        <taxon>Chromadorea</taxon>
        <taxon>Rhabditida</taxon>
        <taxon>Rhabditina</taxon>
        <taxon>Rhabditomorpha</taxon>
        <taxon>Strongyloidea</taxon>
        <taxon>Ancylostomatidae</taxon>
        <taxon>Ancylostomatinae</taxon>
        <taxon>Ancylostoma</taxon>
    </lineage>
</organism>
<dbReference type="GO" id="GO:0005198">
    <property type="term" value="F:structural molecule activity"/>
    <property type="evidence" value="ECO:0007669"/>
    <property type="project" value="InterPro"/>
</dbReference>
<dbReference type="Pfam" id="PF09268">
    <property type="entry name" value="Clathrin-link"/>
    <property type="match status" value="1"/>
</dbReference>
<dbReference type="EMBL" id="KN788385">
    <property type="protein sequence ID" value="KIH43170.1"/>
    <property type="molecule type" value="Genomic_DNA"/>
</dbReference>
<evidence type="ECO:0000313" key="3">
    <source>
        <dbReference type="Proteomes" id="UP000054047"/>
    </source>
</evidence>
<sequence length="126" mass="14000">MTIASSKHGIIYLVTKHGLVHLYDMESGSRIYSNRISTDTVFVTCEYHATGGIMGINRKGQVLSVSIDENNMIPFVTQQLQNPDLALRLAVRCDLPGAEELLCASLICSLEMASMERPPRLLRLLH</sequence>
<gene>
    <name evidence="2" type="ORF">ANCDUO_26830</name>
</gene>
<evidence type="ECO:0000259" key="1">
    <source>
        <dbReference type="Pfam" id="PF09268"/>
    </source>
</evidence>
<accession>A0A0C2F3Q0</accession>
<dbReference type="GO" id="GO:0071439">
    <property type="term" value="C:clathrin complex"/>
    <property type="evidence" value="ECO:0007669"/>
    <property type="project" value="TreeGrafter"/>
</dbReference>
<dbReference type="InterPro" id="IPR022365">
    <property type="entry name" value="Clathrin_H-chain_propeller_rpt"/>
</dbReference>
<dbReference type="SUPFAM" id="SSF50989">
    <property type="entry name" value="Clathrin heavy-chain terminal domain"/>
    <property type="match status" value="1"/>
</dbReference>
<dbReference type="GO" id="GO:0005938">
    <property type="term" value="C:cell cortex"/>
    <property type="evidence" value="ECO:0007669"/>
    <property type="project" value="TreeGrafter"/>
</dbReference>
<feature type="domain" description="Clathrin heavy chain linker core motif" evidence="1">
    <location>
        <begin position="69"/>
        <end position="92"/>
    </location>
</feature>
<protein>
    <submittedName>
        <fullName evidence="2">Clathrin propeller repeat-containing domain protein</fullName>
    </submittedName>
</protein>
<dbReference type="InterPro" id="IPR016025">
    <property type="entry name" value="Clathrin_H-chain_N"/>
</dbReference>
<dbReference type="GO" id="GO:0045334">
    <property type="term" value="C:clathrin-coated endocytic vesicle"/>
    <property type="evidence" value="ECO:0007669"/>
    <property type="project" value="TreeGrafter"/>
</dbReference>
<dbReference type="Gene3D" id="2.130.10.110">
    <property type="entry name" value="Clathrin heavy-chain terminal domain"/>
    <property type="match status" value="1"/>
</dbReference>
<reference evidence="2 3" key="1">
    <citation type="submission" date="2013-12" db="EMBL/GenBank/DDBJ databases">
        <title>Draft genome of the parsitic nematode Ancylostoma duodenale.</title>
        <authorList>
            <person name="Mitreva M."/>
        </authorList>
    </citation>
    <scope>NUCLEOTIDE SEQUENCE [LARGE SCALE GENOMIC DNA]</scope>
    <source>
        <strain evidence="2 3">Zhejiang</strain>
    </source>
</reference>
<feature type="non-terminal residue" evidence="2">
    <location>
        <position position="126"/>
    </location>
</feature>
<dbReference type="GO" id="GO:0032051">
    <property type="term" value="F:clathrin light chain binding"/>
    <property type="evidence" value="ECO:0007669"/>
    <property type="project" value="TreeGrafter"/>
</dbReference>
<dbReference type="GO" id="GO:0030130">
    <property type="term" value="C:clathrin coat of trans-Golgi network vesicle"/>
    <property type="evidence" value="ECO:0007669"/>
    <property type="project" value="InterPro"/>
</dbReference>
<dbReference type="GO" id="GO:0006898">
    <property type="term" value="P:receptor-mediated endocytosis"/>
    <property type="evidence" value="ECO:0007669"/>
    <property type="project" value="TreeGrafter"/>
</dbReference>
<dbReference type="GO" id="GO:0006886">
    <property type="term" value="P:intracellular protein transport"/>
    <property type="evidence" value="ECO:0007669"/>
    <property type="project" value="InterPro"/>
</dbReference>
<proteinExistence type="predicted"/>
<dbReference type="InterPro" id="IPR016024">
    <property type="entry name" value="ARM-type_fold"/>
</dbReference>
<dbReference type="InterPro" id="IPR015348">
    <property type="entry name" value="Clathrin_H-chain_linker_core"/>
</dbReference>
<dbReference type="Proteomes" id="UP000054047">
    <property type="component" value="Unassembled WGS sequence"/>
</dbReference>
<dbReference type="Pfam" id="PF01394">
    <property type="entry name" value="Clathrin_propel"/>
    <property type="match status" value="1"/>
</dbReference>
<name>A0A0C2F3Q0_9BILA</name>
<dbReference type="OrthoDB" id="2113814at2759"/>
<dbReference type="PANTHER" id="PTHR10292:SF1">
    <property type="entry name" value="CLATHRIN HEAVY CHAIN"/>
    <property type="match status" value="1"/>
</dbReference>
<evidence type="ECO:0000313" key="2">
    <source>
        <dbReference type="EMBL" id="KIH43170.1"/>
    </source>
</evidence>
<dbReference type="AlphaFoldDB" id="A0A0C2F3Q0"/>
<dbReference type="PANTHER" id="PTHR10292">
    <property type="entry name" value="CLATHRIN HEAVY CHAIN RELATED"/>
    <property type="match status" value="1"/>
</dbReference>
<dbReference type="SUPFAM" id="SSF48371">
    <property type="entry name" value="ARM repeat"/>
    <property type="match status" value="1"/>
</dbReference>
<dbReference type="GO" id="GO:0030132">
    <property type="term" value="C:clathrin coat of coated pit"/>
    <property type="evidence" value="ECO:0007669"/>
    <property type="project" value="InterPro"/>
</dbReference>
<keyword evidence="3" id="KW-1185">Reference proteome</keyword>